<feature type="domain" description="Polymerase nucleotidyl transferase" evidence="1">
    <location>
        <begin position="12"/>
        <end position="88"/>
    </location>
</feature>
<dbReference type="GO" id="GO:0016779">
    <property type="term" value="F:nucleotidyltransferase activity"/>
    <property type="evidence" value="ECO:0007669"/>
    <property type="project" value="UniProtKB-KW"/>
</dbReference>
<protein>
    <submittedName>
        <fullName evidence="2">Nucleotidyltransferase domain-containing protein</fullName>
        <ecNumber evidence="2">2.7.7.-</ecNumber>
    </submittedName>
</protein>
<dbReference type="Gene3D" id="3.30.460.10">
    <property type="entry name" value="Beta Polymerase, domain 2"/>
    <property type="match status" value="1"/>
</dbReference>
<dbReference type="CDD" id="cd05403">
    <property type="entry name" value="NT_KNTase_like"/>
    <property type="match status" value="1"/>
</dbReference>
<dbReference type="EMBL" id="CP121689">
    <property type="protein sequence ID" value="WZL75855.1"/>
    <property type="molecule type" value="Genomic_DNA"/>
</dbReference>
<dbReference type="RefSeq" id="WP_369018004.1">
    <property type="nucleotide sequence ID" value="NZ_CP121689.1"/>
</dbReference>
<dbReference type="SUPFAM" id="SSF81301">
    <property type="entry name" value="Nucleotidyltransferase"/>
    <property type="match status" value="1"/>
</dbReference>
<proteinExistence type="predicted"/>
<dbReference type="Proteomes" id="UP001461341">
    <property type="component" value="Chromosome"/>
</dbReference>
<reference evidence="2 3" key="1">
    <citation type="submission" date="2023-03" db="EMBL/GenBank/DDBJ databases">
        <title>Novel Species.</title>
        <authorList>
            <person name="Ma S."/>
        </authorList>
    </citation>
    <scope>NUCLEOTIDE SEQUENCE [LARGE SCALE GENOMIC DNA]</scope>
    <source>
        <strain evidence="2 3">B11</strain>
    </source>
</reference>
<evidence type="ECO:0000313" key="2">
    <source>
        <dbReference type="EMBL" id="WZL75855.1"/>
    </source>
</evidence>
<organism evidence="2 3">
    <name type="scientific">Thermatribacter velox</name>
    <dbReference type="NCBI Taxonomy" id="3039681"/>
    <lineage>
        <taxon>Bacteria</taxon>
        <taxon>Pseudomonadati</taxon>
        <taxon>Atribacterota</taxon>
        <taxon>Atribacteria</taxon>
        <taxon>Atribacterales</taxon>
        <taxon>Thermatribacteraceae</taxon>
        <taxon>Thermatribacter</taxon>
    </lineage>
</organism>
<evidence type="ECO:0000259" key="1">
    <source>
        <dbReference type="Pfam" id="PF01909"/>
    </source>
</evidence>
<dbReference type="InterPro" id="IPR043519">
    <property type="entry name" value="NT_sf"/>
</dbReference>
<dbReference type="Pfam" id="PF01909">
    <property type="entry name" value="NTP_transf_2"/>
    <property type="match status" value="1"/>
</dbReference>
<dbReference type="PANTHER" id="PTHR43449:SF3">
    <property type="entry name" value="POLYMERASE NUCLEOTIDYL TRANSFERASE DOMAIN-CONTAINING PROTEIN"/>
    <property type="match status" value="1"/>
</dbReference>
<keyword evidence="3" id="KW-1185">Reference proteome</keyword>
<dbReference type="EC" id="2.7.7.-" evidence="2"/>
<gene>
    <name evidence="2" type="ORF">QBE54_09740</name>
</gene>
<keyword evidence="2" id="KW-0548">Nucleotidyltransferase</keyword>
<accession>A0ABZ2YA08</accession>
<keyword evidence="2" id="KW-0808">Transferase</keyword>
<dbReference type="PANTHER" id="PTHR43449">
    <property type="entry name" value="NUCLEOTIDYLTRANSFERASE"/>
    <property type="match status" value="1"/>
</dbReference>
<dbReference type="InterPro" id="IPR002934">
    <property type="entry name" value="Polymerase_NTP_transf_dom"/>
</dbReference>
<name>A0ABZ2YA08_9BACT</name>
<evidence type="ECO:0000313" key="3">
    <source>
        <dbReference type="Proteomes" id="UP001461341"/>
    </source>
</evidence>
<sequence length="107" mass="12164">MSAVLAKAKAIIKEEVEKAGLRLRRVLLFGSRARGEAHPDSDWDFLVIVDRTPERTTRIRLETRIGIRLVLERLPSDVLILSEDQFARQKKDVGCIAYYAAKESITL</sequence>